<dbReference type="SUPFAM" id="SSF57850">
    <property type="entry name" value="RING/U-box"/>
    <property type="match status" value="1"/>
</dbReference>
<keyword evidence="6" id="KW-0812">Transmembrane</keyword>
<evidence type="ECO:0000256" key="13">
    <source>
        <dbReference type="ARBA" id="ARBA00023136"/>
    </source>
</evidence>
<evidence type="ECO:0000256" key="16">
    <source>
        <dbReference type="ARBA" id="ARBA00034438"/>
    </source>
</evidence>
<evidence type="ECO:0000256" key="4">
    <source>
        <dbReference type="ARBA" id="ARBA00022448"/>
    </source>
</evidence>
<dbReference type="PROSITE" id="PS00518">
    <property type="entry name" value="ZF_RING_1"/>
    <property type="match status" value="1"/>
</dbReference>
<sequence>MSNNKNTLLRVTQMNAVYLDKEIYNSLYQIFTNATRNLPPGILASYESELNLILRFMLLNNSVVKNGCTFGQQLLSIKYEDIGTFQRVLYLLGHCLDYVKTRFEIWKPSHDLNNTFYKIYLFTKLLDFINLSIFLSNGVKPLLIERILGLNQVYATDNAQRHFESKYLARELLWNGFIEIIVYVIPLINYHKLRRMVRNFNPFHVKNDYSILPNKGMTMHTKCAHCGENPILPHHMGCNHIFCYVCLKGNQTADTMFECPRCEHKNASTVCIRVTAA</sequence>
<dbReference type="InterPro" id="IPR006845">
    <property type="entry name" value="Pex_N"/>
</dbReference>
<dbReference type="InterPro" id="IPR001841">
    <property type="entry name" value="Znf_RING"/>
</dbReference>
<dbReference type="RefSeq" id="XP_028130647.1">
    <property type="nucleotide sequence ID" value="XM_028274846.1"/>
</dbReference>
<evidence type="ECO:0000256" key="18">
    <source>
        <dbReference type="PROSITE-ProRule" id="PRU00175"/>
    </source>
</evidence>
<dbReference type="InterPro" id="IPR017907">
    <property type="entry name" value="Znf_RING_CS"/>
</dbReference>
<dbReference type="OrthoDB" id="1701437at2759"/>
<evidence type="ECO:0000256" key="2">
    <source>
        <dbReference type="ARBA" id="ARBA00004906"/>
    </source>
</evidence>
<dbReference type="PROSITE" id="PS50089">
    <property type="entry name" value="ZF_RING_2"/>
    <property type="match status" value="1"/>
</dbReference>
<keyword evidence="14" id="KW-0576">Peroxisome</keyword>
<evidence type="ECO:0000313" key="21">
    <source>
        <dbReference type="Proteomes" id="UP001652700"/>
    </source>
</evidence>
<reference evidence="20" key="2">
    <citation type="submission" date="2025-05" db="UniProtKB">
        <authorList>
            <consortium name="EnsemblMetazoa"/>
        </authorList>
    </citation>
    <scope>IDENTIFICATION</scope>
</reference>
<dbReference type="Pfam" id="PF04757">
    <property type="entry name" value="Pex2_Pex12"/>
    <property type="match status" value="1"/>
</dbReference>
<keyword evidence="7" id="KW-0479">Metal-binding</keyword>
<reference evidence="22 23" key="1">
    <citation type="submission" date="2025-04" db="UniProtKB">
        <authorList>
            <consortium name="RefSeq"/>
        </authorList>
    </citation>
    <scope>IDENTIFICATION</scope>
    <source>
        <tissue evidence="22 23">Whole insect</tissue>
    </source>
</reference>
<keyword evidence="8 18" id="KW-0863">Zinc-finger</keyword>
<keyword evidence="13" id="KW-0472">Membrane</keyword>
<feature type="domain" description="RING-type" evidence="19">
    <location>
        <begin position="223"/>
        <end position="263"/>
    </location>
</feature>
<evidence type="ECO:0000256" key="12">
    <source>
        <dbReference type="ARBA" id="ARBA00022989"/>
    </source>
</evidence>
<evidence type="ECO:0000256" key="8">
    <source>
        <dbReference type="ARBA" id="ARBA00022771"/>
    </source>
</evidence>
<dbReference type="PANTHER" id="PTHR48178">
    <property type="entry name" value="PEROXISOME BIOGENESIS FACTOR 2"/>
    <property type="match status" value="1"/>
</dbReference>
<evidence type="ECO:0000256" key="3">
    <source>
        <dbReference type="ARBA" id="ARBA00008704"/>
    </source>
</evidence>
<organism evidence="22">
    <name type="scientific">Diabrotica virgifera virgifera</name>
    <name type="common">western corn rootworm</name>
    <dbReference type="NCBI Taxonomy" id="50390"/>
    <lineage>
        <taxon>Eukaryota</taxon>
        <taxon>Metazoa</taxon>
        <taxon>Ecdysozoa</taxon>
        <taxon>Arthropoda</taxon>
        <taxon>Hexapoda</taxon>
        <taxon>Insecta</taxon>
        <taxon>Pterygota</taxon>
        <taxon>Neoptera</taxon>
        <taxon>Endopterygota</taxon>
        <taxon>Coleoptera</taxon>
        <taxon>Polyphaga</taxon>
        <taxon>Cucujiformia</taxon>
        <taxon>Chrysomeloidea</taxon>
        <taxon>Chrysomelidae</taxon>
        <taxon>Galerucinae</taxon>
        <taxon>Diabroticina</taxon>
        <taxon>Diabroticites</taxon>
        <taxon>Diabrotica</taxon>
    </lineage>
</organism>
<dbReference type="GO" id="GO:0061630">
    <property type="term" value="F:ubiquitin protein ligase activity"/>
    <property type="evidence" value="ECO:0007669"/>
    <property type="project" value="UniProtKB-EC"/>
</dbReference>
<comment type="similarity">
    <text evidence="3">Belongs to the pex2/pex10/pex12 family.</text>
</comment>
<dbReference type="EnsemblMetazoa" id="XM_028274845.2">
    <property type="protein sequence ID" value="XP_028130646.1"/>
    <property type="gene ID" value="LOC114326464"/>
</dbReference>
<dbReference type="RefSeq" id="XP_028130646.1">
    <property type="nucleotide sequence ID" value="XM_028274845.1"/>
</dbReference>
<evidence type="ECO:0000313" key="22">
    <source>
        <dbReference type="RefSeq" id="XP_028130646.1"/>
    </source>
</evidence>
<protein>
    <recommendedName>
        <fullName evidence="17">RING-type E3 ubiquitin transferase (cysteine targeting)</fullName>
        <ecNumber evidence="17">2.3.2.36</ecNumber>
    </recommendedName>
    <alternativeName>
        <fullName evidence="15">Peroxin-2</fullName>
    </alternativeName>
</protein>
<evidence type="ECO:0000256" key="15">
    <source>
        <dbReference type="ARBA" id="ARBA00032511"/>
    </source>
</evidence>
<comment type="catalytic activity">
    <reaction evidence="16">
        <text>[E2 ubiquitin-conjugating enzyme]-S-ubiquitinyl-L-cysteine + [acceptor protein]-L-cysteine = [E2 ubiquitin-conjugating enzyme]-L-cysteine + [acceptor protein]-S-ubiquitinyl-L-cysteine.</text>
        <dbReference type="EC" id="2.3.2.36"/>
    </reaction>
</comment>
<comment type="pathway">
    <text evidence="2">Protein modification; protein ubiquitination.</text>
</comment>
<dbReference type="AlphaFoldDB" id="A0A6P7F5A4"/>
<keyword evidence="9" id="KW-0833">Ubl conjugation pathway</keyword>
<dbReference type="GO" id="GO:0016558">
    <property type="term" value="P:protein import into peroxisome matrix"/>
    <property type="evidence" value="ECO:0007669"/>
    <property type="project" value="InterPro"/>
</dbReference>
<keyword evidence="11" id="KW-0653">Protein transport</keyword>
<evidence type="ECO:0000256" key="17">
    <source>
        <dbReference type="ARBA" id="ARBA00034523"/>
    </source>
</evidence>
<evidence type="ECO:0000256" key="10">
    <source>
        <dbReference type="ARBA" id="ARBA00022833"/>
    </source>
</evidence>
<evidence type="ECO:0000256" key="14">
    <source>
        <dbReference type="ARBA" id="ARBA00023140"/>
    </source>
</evidence>
<comment type="subcellular location">
    <subcellularLocation>
        <location evidence="1">Peroxisome membrane</location>
        <topology evidence="1">Multi-pass membrane protein</topology>
    </subcellularLocation>
</comment>
<proteinExistence type="inferred from homology"/>
<keyword evidence="12" id="KW-1133">Transmembrane helix</keyword>
<dbReference type="PANTHER" id="PTHR48178:SF1">
    <property type="entry name" value="PEROXISOME BIOGENESIS FACTOR 2"/>
    <property type="match status" value="1"/>
</dbReference>
<dbReference type="InterPro" id="IPR025654">
    <property type="entry name" value="PEX2/10"/>
</dbReference>
<dbReference type="EC" id="2.3.2.36" evidence="17"/>
<dbReference type="KEGG" id="dvv:114326464"/>
<keyword evidence="21" id="KW-1185">Reference proteome</keyword>
<dbReference type="GO" id="GO:0008270">
    <property type="term" value="F:zinc ion binding"/>
    <property type="evidence" value="ECO:0007669"/>
    <property type="project" value="UniProtKB-KW"/>
</dbReference>
<evidence type="ECO:0000313" key="23">
    <source>
        <dbReference type="RefSeq" id="XP_028130647.1"/>
    </source>
</evidence>
<keyword evidence="4" id="KW-0813">Transport</keyword>
<evidence type="ECO:0000259" key="19">
    <source>
        <dbReference type="PROSITE" id="PS50089"/>
    </source>
</evidence>
<evidence type="ECO:0000256" key="6">
    <source>
        <dbReference type="ARBA" id="ARBA00022692"/>
    </source>
</evidence>
<evidence type="ECO:0000256" key="5">
    <source>
        <dbReference type="ARBA" id="ARBA00022679"/>
    </source>
</evidence>
<evidence type="ECO:0000313" key="20">
    <source>
        <dbReference type="EnsemblMetazoa" id="XP_028130646.1"/>
    </source>
</evidence>
<dbReference type="Proteomes" id="UP001652700">
    <property type="component" value="Unplaced"/>
</dbReference>
<keyword evidence="5" id="KW-0808">Transferase</keyword>
<keyword evidence="10" id="KW-0862">Zinc</keyword>
<evidence type="ECO:0000256" key="11">
    <source>
        <dbReference type="ARBA" id="ARBA00022927"/>
    </source>
</evidence>
<name>A0A6P7F5A4_DIAVI</name>
<dbReference type="GeneID" id="114326464"/>
<gene>
    <name evidence="22 23" type="primary">LOC114326464</name>
</gene>
<evidence type="ECO:0000256" key="1">
    <source>
        <dbReference type="ARBA" id="ARBA00004585"/>
    </source>
</evidence>
<evidence type="ECO:0000256" key="7">
    <source>
        <dbReference type="ARBA" id="ARBA00022723"/>
    </source>
</evidence>
<accession>A0A6P7F5A4</accession>
<dbReference type="GO" id="GO:0005778">
    <property type="term" value="C:peroxisomal membrane"/>
    <property type="evidence" value="ECO:0007669"/>
    <property type="project" value="UniProtKB-SubCell"/>
</dbReference>
<evidence type="ECO:0000256" key="9">
    <source>
        <dbReference type="ARBA" id="ARBA00022786"/>
    </source>
</evidence>